<comment type="caution">
    <text evidence="2">The sequence shown here is derived from an EMBL/GenBank/DDBJ whole genome shotgun (WGS) entry which is preliminary data.</text>
</comment>
<dbReference type="InterPro" id="IPR019701">
    <property type="entry name" value="Phage_P22_NinX"/>
</dbReference>
<name>A0A071MK66_9BURK</name>
<sequence length="162" mass="17469">MQTDALDGKDLDYWCARALCADDEDTLRFTAVAPTVVVTAACDAFRHLDAPFAPSTSWADAGTVLDRVDDLRIARHGDDVECDATFVDGPSTCGAHGRDARVALLRAFVRARFGDDVDAPPPFAHRIEHGTVVRYDPGVPLPAADDDRGSGDSTDIRSIPRM</sequence>
<gene>
    <name evidence="2" type="ORF">DT99_24780</name>
</gene>
<dbReference type="EMBL" id="JJOA01000023">
    <property type="protein sequence ID" value="KEA56906.1"/>
    <property type="molecule type" value="Genomic_DNA"/>
</dbReference>
<dbReference type="Pfam" id="PF10765">
    <property type="entry name" value="Phage_P22_NinX"/>
    <property type="match status" value="1"/>
</dbReference>
<dbReference type="OrthoDB" id="9002157at2"/>
<evidence type="ECO:0000256" key="1">
    <source>
        <dbReference type="SAM" id="MobiDB-lite"/>
    </source>
</evidence>
<organism evidence="2">
    <name type="scientific">Burkholderia cenocepacia</name>
    <dbReference type="NCBI Taxonomy" id="95486"/>
    <lineage>
        <taxon>Bacteria</taxon>
        <taxon>Pseudomonadati</taxon>
        <taxon>Pseudomonadota</taxon>
        <taxon>Betaproteobacteria</taxon>
        <taxon>Burkholderiales</taxon>
        <taxon>Burkholderiaceae</taxon>
        <taxon>Burkholderia</taxon>
        <taxon>Burkholderia cepacia complex</taxon>
    </lineage>
</organism>
<accession>A0A071MK66</accession>
<feature type="region of interest" description="Disordered" evidence="1">
    <location>
        <begin position="138"/>
        <end position="162"/>
    </location>
</feature>
<evidence type="ECO:0000313" key="2">
    <source>
        <dbReference type="EMBL" id="KEA56906.1"/>
    </source>
</evidence>
<reference evidence="2" key="1">
    <citation type="submission" date="2014-04" db="EMBL/GenBank/DDBJ databases">
        <title>In planta biocontrol of soil-borne Fusarium wilt of banana through a plant endophytic bacterium, Burkholderia cenocepacia 869T2.</title>
        <authorList>
            <person name="Ho Y.-N."/>
            <person name="Chiang H.-M."/>
            <person name="Chao C.-P."/>
            <person name="Su C.-C."/>
            <person name="Hsu H.-F."/>
            <person name="Guo C.-T."/>
            <person name="Hsieh J.-L."/>
            <person name="Huang C.-C."/>
        </authorList>
    </citation>
    <scope>NUCLEOTIDE SEQUENCE [LARGE SCALE GENOMIC DNA]</scope>
    <source>
        <strain evidence="2">869T2</strain>
    </source>
</reference>
<protein>
    <submittedName>
        <fullName evidence="2">2-oxoglutarate dehydrogenase</fullName>
    </submittedName>
</protein>
<proteinExistence type="predicted"/>
<dbReference type="AlphaFoldDB" id="A0A071MK66"/>